<feature type="region of interest" description="Disordered" evidence="1">
    <location>
        <begin position="1"/>
        <end position="34"/>
    </location>
</feature>
<evidence type="ECO:0000313" key="2">
    <source>
        <dbReference type="EMBL" id="KYQ51929.1"/>
    </source>
</evidence>
<sequence>VNWIGTEVPPRQGRRYRRHDGENRDRSIAGALPSTRTRLERYGRRLKGERRRAKRWGGHVWLARDTTPHSGSLVNVDVIESKIYERET</sequence>
<dbReference type="Proteomes" id="UP000075809">
    <property type="component" value="Unassembled WGS sequence"/>
</dbReference>
<accession>A0A151WVG9</accession>
<gene>
    <name evidence="2" type="ORF">ALC60_08991</name>
</gene>
<reference evidence="2 3" key="1">
    <citation type="submission" date="2015-09" db="EMBL/GenBank/DDBJ databases">
        <title>Trachymyrmex zeteki WGS genome.</title>
        <authorList>
            <person name="Nygaard S."/>
            <person name="Hu H."/>
            <person name="Boomsma J."/>
            <person name="Zhang G."/>
        </authorList>
    </citation>
    <scope>NUCLEOTIDE SEQUENCE [LARGE SCALE GENOMIC DNA]</scope>
    <source>
        <strain evidence="2">Tzet28-1</strain>
        <tissue evidence="2">Whole body</tissue>
    </source>
</reference>
<protein>
    <submittedName>
        <fullName evidence="2">Uncharacterized protein</fullName>
    </submittedName>
</protein>
<name>A0A151WVG9_9HYME</name>
<keyword evidence="3" id="KW-1185">Reference proteome</keyword>
<feature type="non-terminal residue" evidence="2">
    <location>
        <position position="1"/>
    </location>
</feature>
<dbReference type="AlphaFoldDB" id="A0A151WVG9"/>
<proteinExistence type="predicted"/>
<evidence type="ECO:0000256" key="1">
    <source>
        <dbReference type="SAM" id="MobiDB-lite"/>
    </source>
</evidence>
<evidence type="ECO:0000313" key="3">
    <source>
        <dbReference type="Proteomes" id="UP000075809"/>
    </source>
</evidence>
<organism evidence="2 3">
    <name type="scientific">Mycetomoellerius zeteki</name>
    <dbReference type="NCBI Taxonomy" id="64791"/>
    <lineage>
        <taxon>Eukaryota</taxon>
        <taxon>Metazoa</taxon>
        <taxon>Ecdysozoa</taxon>
        <taxon>Arthropoda</taxon>
        <taxon>Hexapoda</taxon>
        <taxon>Insecta</taxon>
        <taxon>Pterygota</taxon>
        <taxon>Neoptera</taxon>
        <taxon>Endopterygota</taxon>
        <taxon>Hymenoptera</taxon>
        <taxon>Apocrita</taxon>
        <taxon>Aculeata</taxon>
        <taxon>Formicoidea</taxon>
        <taxon>Formicidae</taxon>
        <taxon>Myrmicinae</taxon>
        <taxon>Mycetomoellerius</taxon>
    </lineage>
</organism>
<dbReference type="EMBL" id="KQ982701">
    <property type="protein sequence ID" value="KYQ51929.1"/>
    <property type="molecule type" value="Genomic_DNA"/>
</dbReference>